<dbReference type="PROSITE" id="PS00028">
    <property type="entry name" value="ZINC_FINGER_C2H2_1"/>
    <property type="match status" value="1"/>
</dbReference>
<dbReference type="Gene3D" id="3.30.160.60">
    <property type="entry name" value="Classic Zinc Finger"/>
    <property type="match status" value="1"/>
</dbReference>
<keyword evidence="1" id="KW-0479">Metal-binding</keyword>
<evidence type="ECO:0000259" key="3">
    <source>
        <dbReference type="PROSITE" id="PS50157"/>
    </source>
</evidence>
<organism evidence="4">
    <name type="scientific">Lygus hesperus</name>
    <name type="common">Western plant bug</name>
    <dbReference type="NCBI Taxonomy" id="30085"/>
    <lineage>
        <taxon>Eukaryota</taxon>
        <taxon>Metazoa</taxon>
        <taxon>Ecdysozoa</taxon>
        <taxon>Arthropoda</taxon>
        <taxon>Hexapoda</taxon>
        <taxon>Insecta</taxon>
        <taxon>Pterygota</taxon>
        <taxon>Neoptera</taxon>
        <taxon>Paraneoptera</taxon>
        <taxon>Hemiptera</taxon>
        <taxon>Heteroptera</taxon>
        <taxon>Panheteroptera</taxon>
        <taxon>Cimicomorpha</taxon>
        <taxon>Miridae</taxon>
        <taxon>Mirini</taxon>
        <taxon>Lygus</taxon>
    </lineage>
</organism>
<feature type="compositionally biased region" description="Low complexity" evidence="2">
    <location>
        <begin position="60"/>
        <end position="75"/>
    </location>
</feature>
<dbReference type="GO" id="GO:0008270">
    <property type="term" value="F:zinc ion binding"/>
    <property type="evidence" value="ECO:0007669"/>
    <property type="project" value="UniProtKB-KW"/>
</dbReference>
<name>A0A146KJJ4_LYGHE</name>
<feature type="region of interest" description="Disordered" evidence="2">
    <location>
        <begin position="24"/>
        <end position="81"/>
    </location>
</feature>
<dbReference type="InterPro" id="IPR013087">
    <property type="entry name" value="Znf_C2H2_type"/>
</dbReference>
<sequence>MTLWRVGGEPLSTGSLTLLFFAPSDMSTNTDEPHSPRRPIGTRGNRGGAQRRPWQGRQHSSPSSSSSSSYPSSLSTAPQSDHQCAHCERAFTTKSGLGLHVRRKHPVEANDAIDIERERPRYASEDLRRMAAEEAEAVRNGVRRINVHLKERFPTRTLSAIQSLRLRPHYKQLVREAKAVLANSSGASP</sequence>
<accession>A0A146KJJ4</accession>
<reference evidence="4" key="1">
    <citation type="journal article" date="2016" name="Gigascience">
        <title>De novo construction of an expanded transcriptome assembly for the western tarnished plant bug, Lygus hesperus.</title>
        <authorList>
            <person name="Tassone E.E."/>
            <person name="Geib S.M."/>
            <person name="Hall B."/>
            <person name="Fabrick J.A."/>
            <person name="Brent C.S."/>
            <person name="Hull J.J."/>
        </authorList>
    </citation>
    <scope>NUCLEOTIDE SEQUENCE</scope>
</reference>
<dbReference type="AlphaFoldDB" id="A0A146KJJ4"/>
<dbReference type="PROSITE" id="PS50157">
    <property type="entry name" value="ZINC_FINGER_C2H2_2"/>
    <property type="match status" value="1"/>
</dbReference>
<evidence type="ECO:0000256" key="1">
    <source>
        <dbReference type="PROSITE-ProRule" id="PRU00042"/>
    </source>
</evidence>
<protein>
    <submittedName>
        <fullName evidence="4">Retrovirus-related Pol polyprotein from type-1 retrotransposable element R2</fullName>
    </submittedName>
</protein>
<gene>
    <name evidence="4" type="primary">PO21_36</name>
    <name evidence="4" type="ORF">g.66375</name>
</gene>
<feature type="non-terminal residue" evidence="4">
    <location>
        <position position="189"/>
    </location>
</feature>
<proteinExistence type="predicted"/>
<keyword evidence="1" id="KW-0863">Zinc-finger</keyword>
<dbReference type="EMBL" id="GDHC01021876">
    <property type="protein sequence ID" value="JAP96752.1"/>
    <property type="molecule type" value="Transcribed_RNA"/>
</dbReference>
<keyword evidence="1" id="KW-0862">Zinc</keyword>
<feature type="domain" description="C2H2-type" evidence="3">
    <location>
        <begin position="82"/>
        <end position="110"/>
    </location>
</feature>
<evidence type="ECO:0000313" key="4">
    <source>
        <dbReference type="EMBL" id="JAP96752.1"/>
    </source>
</evidence>
<evidence type="ECO:0000256" key="2">
    <source>
        <dbReference type="SAM" id="MobiDB-lite"/>
    </source>
</evidence>